<dbReference type="AlphaFoldDB" id="A0A918ZRB2"/>
<keyword evidence="2" id="KW-0472">Membrane</keyword>
<keyword evidence="4" id="KW-1185">Reference proteome</keyword>
<reference evidence="3" key="1">
    <citation type="journal article" date="2014" name="Int. J. Syst. Evol. Microbiol.">
        <title>Complete genome sequence of Corynebacterium casei LMG S-19264T (=DSM 44701T), isolated from a smear-ripened cheese.</title>
        <authorList>
            <consortium name="US DOE Joint Genome Institute (JGI-PGF)"/>
            <person name="Walter F."/>
            <person name="Albersmeier A."/>
            <person name="Kalinowski J."/>
            <person name="Ruckert C."/>
        </authorList>
    </citation>
    <scope>NUCLEOTIDE SEQUENCE</scope>
    <source>
        <strain evidence="3">JCM 3302</strain>
    </source>
</reference>
<feature type="transmembrane region" description="Helical" evidence="2">
    <location>
        <begin position="93"/>
        <end position="112"/>
    </location>
</feature>
<feature type="region of interest" description="Disordered" evidence="1">
    <location>
        <begin position="1"/>
        <end position="54"/>
    </location>
</feature>
<feature type="region of interest" description="Disordered" evidence="1">
    <location>
        <begin position="300"/>
        <end position="374"/>
    </location>
</feature>
<feature type="compositionally biased region" description="Gly residues" evidence="1">
    <location>
        <begin position="135"/>
        <end position="149"/>
    </location>
</feature>
<comment type="caution">
    <text evidence="3">The sequence shown here is derived from an EMBL/GenBank/DDBJ whole genome shotgun (WGS) entry which is preliminary data.</text>
</comment>
<dbReference type="RefSeq" id="WP_189898278.1">
    <property type="nucleotide sequence ID" value="NZ_BNBC01000006.1"/>
</dbReference>
<accession>A0A918ZRB2</accession>
<reference evidence="3" key="2">
    <citation type="submission" date="2020-09" db="EMBL/GenBank/DDBJ databases">
        <authorList>
            <person name="Sun Q."/>
            <person name="Ohkuma M."/>
        </authorList>
    </citation>
    <scope>NUCLEOTIDE SEQUENCE</scope>
    <source>
        <strain evidence="3">JCM 3302</strain>
    </source>
</reference>
<evidence type="ECO:0000313" key="3">
    <source>
        <dbReference type="EMBL" id="GHE64676.1"/>
    </source>
</evidence>
<feature type="compositionally biased region" description="Basic and acidic residues" evidence="1">
    <location>
        <begin position="1"/>
        <end position="31"/>
    </location>
</feature>
<evidence type="ECO:0008006" key="5">
    <source>
        <dbReference type="Google" id="ProtNLM"/>
    </source>
</evidence>
<keyword evidence="2" id="KW-1133">Transmembrane helix</keyword>
<gene>
    <name evidence="3" type="ORF">GCM10014715_17660</name>
</gene>
<evidence type="ECO:0000256" key="2">
    <source>
        <dbReference type="SAM" id="Phobius"/>
    </source>
</evidence>
<feature type="region of interest" description="Disordered" evidence="1">
    <location>
        <begin position="123"/>
        <end position="200"/>
    </location>
</feature>
<feature type="compositionally biased region" description="Low complexity" evidence="1">
    <location>
        <begin position="190"/>
        <end position="199"/>
    </location>
</feature>
<sequence length="393" mass="38621">MSENAEGRDSHERHEPYAWHEPTRPEQDDTQSHAGNGHVKHSPDERDPEGLDPDELALRRLLHQAVQEFEPREGTLEHLRRAVPARRARKRQAAVGMAAAALFIGTAIPALVHVSDAGGSGVDPAIAGQASQAQGGTGQGKGPDGGEGTASGASGRTPGKGSSGKPDDRRGDGKSATPGSGSAGAGTGGPSASADTGAPVCTAPQLGSATATIGAPDTSGAVYGTFRVTNISKGSCTVGGPGTVTTLAQGAADTSKISMAQHTAGDPATALPDPSTEVSGLVLTPGSAYEVKFAWVPSETCPTSGGTGNGGTETGAPSPDPSSSQDSGTTGGTSAGTGTDAGTTTQLMTEDGGTAEGSVVVSHTPEAGSPAVSATVPNACAGTVYRTGVLAAS</sequence>
<feature type="compositionally biased region" description="Low complexity" evidence="1">
    <location>
        <begin position="336"/>
        <end position="346"/>
    </location>
</feature>
<evidence type="ECO:0000313" key="4">
    <source>
        <dbReference type="Proteomes" id="UP000641386"/>
    </source>
</evidence>
<name>A0A918ZRB2_9ACTN</name>
<protein>
    <recommendedName>
        <fullName evidence="5">DUF4232 domain-containing protein</fullName>
    </recommendedName>
</protein>
<evidence type="ECO:0000256" key="1">
    <source>
        <dbReference type="SAM" id="MobiDB-lite"/>
    </source>
</evidence>
<organism evidence="3 4">
    <name type="scientific">Streptomyces spiralis</name>
    <dbReference type="NCBI Taxonomy" id="66376"/>
    <lineage>
        <taxon>Bacteria</taxon>
        <taxon>Bacillati</taxon>
        <taxon>Actinomycetota</taxon>
        <taxon>Actinomycetes</taxon>
        <taxon>Kitasatosporales</taxon>
        <taxon>Streptomycetaceae</taxon>
        <taxon>Streptomyces</taxon>
    </lineage>
</organism>
<feature type="compositionally biased region" description="Low complexity" evidence="1">
    <location>
        <begin position="125"/>
        <end position="134"/>
    </location>
</feature>
<proteinExistence type="predicted"/>
<dbReference type="EMBL" id="BNBC01000006">
    <property type="protein sequence ID" value="GHE64676.1"/>
    <property type="molecule type" value="Genomic_DNA"/>
</dbReference>
<keyword evidence="2" id="KW-0812">Transmembrane</keyword>
<feature type="compositionally biased region" description="Low complexity" evidence="1">
    <location>
        <begin position="314"/>
        <end position="328"/>
    </location>
</feature>
<dbReference type="Proteomes" id="UP000641386">
    <property type="component" value="Unassembled WGS sequence"/>
</dbReference>